<evidence type="ECO:0000313" key="2">
    <source>
        <dbReference type="EMBL" id="MFG6428695.1"/>
    </source>
</evidence>
<comment type="caution">
    <text evidence="2">The sequence shown here is derived from an EMBL/GenBank/DDBJ whole genome shotgun (WGS) entry which is preliminary data.</text>
</comment>
<reference evidence="2 3" key="1">
    <citation type="submission" date="2024-08" db="EMBL/GenBank/DDBJ databases">
        <authorList>
            <person name="Lu H."/>
        </authorList>
    </citation>
    <scope>NUCLEOTIDE SEQUENCE [LARGE SCALE GENOMIC DNA]</scope>
    <source>
        <strain evidence="2 3">LYH14W</strain>
    </source>
</reference>
<keyword evidence="1" id="KW-0472">Membrane</keyword>
<proteinExistence type="predicted"/>
<sequence>MRDENSVLKPEWLLPLSRRVILFQSLHQLLSWALIVVATFLLVQMFFEFAGGPEVPALVLLLAIACGALQSLVFALPGAMTVSSIADSRIQMGIEGCGYVLWQEDASAAVYRQKLPAWLRWDESNVIVKKSGADISIQGPYYLLKRIGRQLS</sequence>
<evidence type="ECO:0000313" key="3">
    <source>
        <dbReference type="Proteomes" id="UP001606210"/>
    </source>
</evidence>
<accession>A0ABW7EZ30</accession>
<evidence type="ECO:0008006" key="4">
    <source>
        <dbReference type="Google" id="ProtNLM"/>
    </source>
</evidence>
<keyword evidence="3" id="KW-1185">Reference proteome</keyword>
<gene>
    <name evidence="2" type="ORF">ACG00Y_02155</name>
</gene>
<dbReference type="Proteomes" id="UP001606210">
    <property type="component" value="Unassembled WGS sequence"/>
</dbReference>
<evidence type="ECO:0000256" key="1">
    <source>
        <dbReference type="SAM" id="Phobius"/>
    </source>
</evidence>
<protein>
    <recommendedName>
        <fullName evidence="4">PH domain-containing protein</fullName>
    </recommendedName>
</protein>
<dbReference type="EMBL" id="JBIGHV010000001">
    <property type="protein sequence ID" value="MFG6428695.1"/>
    <property type="molecule type" value="Genomic_DNA"/>
</dbReference>
<feature type="transmembrane region" description="Helical" evidence="1">
    <location>
        <begin position="59"/>
        <end position="82"/>
    </location>
</feature>
<name>A0ABW7EZ30_9BURK</name>
<organism evidence="2 3">
    <name type="scientific">Pelomonas parva</name>
    <dbReference type="NCBI Taxonomy" id="3299032"/>
    <lineage>
        <taxon>Bacteria</taxon>
        <taxon>Pseudomonadati</taxon>
        <taxon>Pseudomonadota</taxon>
        <taxon>Betaproteobacteria</taxon>
        <taxon>Burkholderiales</taxon>
        <taxon>Sphaerotilaceae</taxon>
        <taxon>Roseateles</taxon>
    </lineage>
</organism>
<keyword evidence="1" id="KW-0812">Transmembrane</keyword>
<feature type="transmembrane region" description="Helical" evidence="1">
    <location>
        <begin position="21"/>
        <end position="47"/>
    </location>
</feature>
<keyword evidence="1" id="KW-1133">Transmembrane helix</keyword>
<dbReference type="RefSeq" id="WP_394475625.1">
    <property type="nucleotide sequence ID" value="NZ_JBIGHV010000001.1"/>
</dbReference>